<dbReference type="GO" id="GO:0017004">
    <property type="term" value="P:cytochrome complex assembly"/>
    <property type="evidence" value="ECO:0007669"/>
    <property type="project" value="UniProtKB-KW"/>
</dbReference>
<sequence length="338" mass="36704">MKGLVKYAVAFVLASSSVAFAAEAQPLAQNPLVETRLNAISENLRCLVCQNESLAGSRSDLAEDLRREVRHLIEAGKSDKEVIEFLVSRYGDYVLYDPPFKATTVLLWVGPFVLLVGGLIGLVVFLRRRSRQGLVDEDDAPPLPAATTAASASASSSRVAGRWLVWLIILLMPLGGGLVYLKVGNLAALDPANVKPAPDPNVMVARLQAKLEANPDDPAGWQLLARAYMVMNRPDDAVKAFQRILPQIKQQPPLMADYAEALAAAGDLNGARTWINNALKQGSQDPKVLFMAGGLAFESANYKQAVQYWERVIKIVGPDSQEGKFVQESIAEAKARLK</sequence>
<evidence type="ECO:0000313" key="13">
    <source>
        <dbReference type="Proteomes" id="UP000463961"/>
    </source>
</evidence>
<feature type="transmembrane region" description="Helical" evidence="9">
    <location>
        <begin position="105"/>
        <end position="126"/>
    </location>
</feature>
<evidence type="ECO:0000256" key="8">
    <source>
        <dbReference type="ARBA" id="ARBA00023004"/>
    </source>
</evidence>
<keyword evidence="4 9" id="KW-0732">Signal</keyword>
<reference evidence="13" key="1">
    <citation type="submission" date="2020-01" db="EMBL/GenBank/DDBJ databases">
        <title>Phosphoaccumulans saitamaens gen. nov., sp. nov., a polyphosphate accumulating bacterium isolated from surface river water.</title>
        <authorList>
            <person name="Watanabe K."/>
            <person name="Suda W."/>
        </authorList>
    </citation>
    <scope>NUCLEOTIDE SEQUENCE [LARGE SCALE GENOMIC DNA]</scope>
    <source>
        <strain evidence="13">ICHIAU1</strain>
    </source>
</reference>
<protein>
    <recommendedName>
        <fullName evidence="9">Cytochrome c-type biogenesis protein</fullName>
    </recommendedName>
</protein>
<keyword evidence="3 9" id="KW-0479">Metal-binding</keyword>
<evidence type="ECO:0000256" key="4">
    <source>
        <dbReference type="ARBA" id="ARBA00022729"/>
    </source>
</evidence>
<organism evidence="12 13">
    <name type="scientific">Fluviibacter phosphoraccumulans</name>
    <dbReference type="NCBI Taxonomy" id="1751046"/>
    <lineage>
        <taxon>Bacteria</taxon>
        <taxon>Pseudomonadati</taxon>
        <taxon>Pseudomonadota</taxon>
        <taxon>Betaproteobacteria</taxon>
        <taxon>Rhodocyclales</taxon>
        <taxon>Fluviibacteraceae</taxon>
        <taxon>Fluviibacter</taxon>
    </lineage>
</organism>
<feature type="chain" id="PRO_5042298297" description="Cytochrome c-type biogenesis protein" evidence="9">
    <location>
        <begin position="22"/>
        <end position="338"/>
    </location>
</feature>
<dbReference type="EMBL" id="AP022345">
    <property type="protein sequence ID" value="BBU70024.1"/>
    <property type="molecule type" value="Genomic_DNA"/>
</dbReference>
<dbReference type="CDD" id="cd16378">
    <property type="entry name" value="CcmH_N"/>
    <property type="match status" value="1"/>
</dbReference>
<dbReference type="Proteomes" id="UP000463961">
    <property type="component" value="Chromosome"/>
</dbReference>
<evidence type="ECO:0000256" key="1">
    <source>
        <dbReference type="ARBA" id="ARBA00010342"/>
    </source>
</evidence>
<keyword evidence="13" id="KW-1185">Reference proteome</keyword>
<dbReference type="PANTHER" id="PTHR47870:SF1">
    <property type="entry name" value="CYTOCHROME C-TYPE BIOGENESIS PROTEIN CCMH"/>
    <property type="match status" value="1"/>
</dbReference>
<comment type="similarity">
    <text evidence="1 9">Belongs to the CcmH/CycL/Ccl2/NrfF family.</text>
</comment>
<dbReference type="Pfam" id="PF23914">
    <property type="entry name" value="TPR_CcmH_CycH"/>
    <property type="match status" value="1"/>
</dbReference>
<keyword evidence="9" id="KW-0812">Transmembrane</keyword>
<feature type="signal peptide" evidence="9">
    <location>
        <begin position="1"/>
        <end position="21"/>
    </location>
</feature>
<dbReference type="InterPro" id="IPR019734">
    <property type="entry name" value="TPR_rpt"/>
</dbReference>
<feature type="domain" description="Cytochrome c-type biogenesis protein H TPR" evidence="11">
    <location>
        <begin position="207"/>
        <end position="321"/>
    </location>
</feature>
<keyword evidence="6" id="KW-0201">Cytochrome c-type biogenesis</keyword>
<evidence type="ECO:0000256" key="9">
    <source>
        <dbReference type="RuleBase" id="RU364112"/>
    </source>
</evidence>
<dbReference type="SUPFAM" id="SSF48452">
    <property type="entry name" value="TPR-like"/>
    <property type="match status" value="1"/>
</dbReference>
<dbReference type="PANTHER" id="PTHR47870">
    <property type="entry name" value="CYTOCHROME C-TYPE BIOGENESIS PROTEIN CCMH"/>
    <property type="match status" value="1"/>
</dbReference>
<dbReference type="OrthoDB" id="9804975at2"/>
<dbReference type="InterPro" id="IPR056413">
    <property type="entry name" value="TPR_CcmH_CycH"/>
</dbReference>
<evidence type="ECO:0000256" key="6">
    <source>
        <dbReference type="ARBA" id="ARBA00022748"/>
    </source>
</evidence>
<dbReference type="SMART" id="SM00028">
    <property type="entry name" value="TPR"/>
    <property type="match status" value="2"/>
</dbReference>
<dbReference type="Gene3D" id="1.25.40.10">
    <property type="entry name" value="Tetratricopeptide repeat domain"/>
    <property type="match status" value="1"/>
</dbReference>
<keyword evidence="9" id="KW-0472">Membrane</keyword>
<dbReference type="Gene3D" id="1.10.8.640">
    <property type="entry name" value="Cytochrome C biogenesis protein"/>
    <property type="match status" value="1"/>
</dbReference>
<dbReference type="GO" id="GO:0046872">
    <property type="term" value="F:metal ion binding"/>
    <property type="evidence" value="ECO:0007669"/>
    <property type="project" value="UniProtKB-KW"/>
</dbReference>
<evidence type="ECO:0000256" key="2">
    <source>
        <dbReference type="ARBA" id="ARBA00022617"/>
    </source>
</evidence>
<evidence type="ECO:0000259" key="11">
    <source>
        <dbReference type="Pfam" id="PF23914"/>
    </source>
</evidence>
<keyword evidence="7" id="KW-0802">TPR repeat</keyword>
<evidence type="ECO:0000259" key="10">
    <source>
        <dbReference type="Pfam" id="PF03918"/>
    </source>
</evidence>
<keyword evidence="9" id="KW-1133">Transmembrane helix</keyword>
<feature type="domain" description="CcmH/CycL/Ccl2/NrfF N-terminal" evidence="10">
    <location>
        <begin position="10"/>
        <end position="133"/>
    </location>
</feature>
<evidence type="ECO:0000256" key="3">
    <source>
        <dbReference type="ARBA" id="ARBA00022723"/>
    </source>
</evidence>
<dbReference type="RefSeq" id="WP_162049339.1">
    <property type="nucleotide sequence ID" value="NZ_AP019011.1"/>
</dbReference>
<dbReference type="GO" id="GO:0005886">
    <property type="term" value="C:plasma membrane"/>
    <property type="evidence" value="ECO:0007669"/>
    <property type="project" value="TreeGrafter"/>
</dbReference>
<evidence type="ECO:0000256" key="7">
    <source>
        <dbReference type="ARBA" id="ARBA00022803"/>
    </source>
</evidence>
<name>A0A679IBN2_9RHOO</name>
<dbReference type="InterPro" id="IPR011990">
    <property type="entry name" value="TPR-like_helical_dom_sf"/>
</dbReference>
<keyword evidence="5" id="KW-0677">Repeat</keyword>
<dbReference type="Pfam" id="PF03918">
    <property type="entry name" value="CcmH"/>
    <property type="match status" value="1"/>
</dbReference>
<feature type="transmembrane region" description="Helical" evidence="9">
    <location>
        <begin position="163"/>
        <end position="181"/>
    </location>
</feature>
<keyword evidence="2 9" id="KW-0349">Heme</keyword>
<proteinExistence type="inferred from homology"/>
<evidence type="ECO:0000256" key="5">
    <source>
        <dbReference type="ARBA" id="ARBA00022737"/>
    </source>
</evidence>
<gene>
    <name evidence="12" type="ORF">ICHIAU1_23070</name>
</gene>
<evidence type="ECO:0000313" key="12">
    <source>
        <dbReference type="EMBL" id="BBU70024.1"/>
    </source>
</evidence>
<keyword evidence="8 9" id="KW-0408">Iron</keyword>
<dbReference type="InterPro" id="IPR038297">
    <property type="entry name" value="CcmH/CycL/NrfF/Ccl2_sf"/>
</dbReference>
<dbReference type="AlphaFoldDB" id="A0A679IBN2"/>
<dbReference type="FunFam" id="1.10.8.640:FF:000001">
    <property type="entry name" value="Cytochrome c-type biogenesis protein"/>
    <property type="match status" value="1"/>
</dbReference>
<dbReference type="InterPro" id="IPR051263">
    <property type="entry name" value="C-type_cytochrome_biogenesis"/>
</dbReference>
<dbReference type="InterPro" id="IPR005616">
    <property type="entry name" value="CcmH/CycL/Ccl2/NrfF_N"/>
</dbReference>
<accession>A0A679IBN2</accession>
<comment type="function">
    <text evidence="9">Possible subunit of a heme lyase.</text>
</comment>